<protein>
    <recommendedName>
        <fullName evidence="4">Peptidase S74 domain-containing protein</fullName>
    </recommendedName>
</protein>
<keyword evidence="1" id="KW-0175">Coiled coil</keyword>
<reference evidence="2" key="1">
    <citation type="submission" date="2020-09" db="EMBL/GenBank/DDBJ databases">
        <title>Novel species of Mucilaginibacter isolated from a glacier on the Tibetan Plateau.</title>
        <authorList>
            <person name="Liu Q."/>
            <person name="Xin Y.-H."/>
        </authorList>
    </citation>
    <scope>NUCLEOTIDE SEQUENCE</scope>
    <source>
        <strain evidence="2">ZB1P21</strain>
    </source>
</reference>
<dbReference type="AlphaFoldDB" id="A0A926S861"/>
<comment type="caution">
    <text evidence="2">The sequence shown here is derived from an EMBL/GenBank/DDBJ whole genome shotgun (WGS) entry which is preliminary data.</text>
</comment>
<feature type="coiled-coil region" evidence="1">
    <location>
        <begin position="215"/>
        <end position="242"/>
    </location>
</feature>
<dbReference type="EMBL" id="JACWMX010000012">
    <property type="protein sequence ID" value="MBD1395441.1"/>
    <property type="molecule type" value="Genomic_DNA"/>
</dbReference>
<evidence type="ECO:0000256" key="1">
    <source>
        <dbReference type="SAM" id="Coils"/>
    </source>
</evidence>
<dbReference type="Proteomes" id="UP000619078">
    <property type="component" value="Unassembled WGS sequence"/>
</dbReference>
<proteinExistence type="predicted"/>
<name>A0A926S861_9SPHI</name>
<evidence type="ECO:0008006" key="4">
    <source>
        <dbReference type="Google" id="ProtNLM"/>
    </source>
</evidence>
<evidence type="ECO:0000313" key="2">
    <source>
        <dbReference type="EMBL" id="MBD1395441.1"/>
    </source>
</evidence>
<dbReference type="RefSeq" id="WP_191166084.1">
    <property type="nucleotide sequence ID" value="NZ_JACWMX010000012.1"/>
</dbReference>
<evidence type="ECO:0000313" key="3">
    <source>
        <dbReference type="Proteomes" id="UP000619078"/>
    </source>
</evidence>
<gene>
    <name evidence="2" type="ORF">IDJ76_20225</name>
</gene>
<organism evidence="2 3">
    <name type="scientific">Mucilaginibacter glaciei</name>
    <dbReference type="NCBI Taxonomy" id="2772109"/>
    <lineage>
        <taxon>Bacteria</taxon>
        <taxon>Pseudomonadati</taxon>
        <taxon>Bacteroidota</taxon>
        <taxon>Sphingobacteriia</taxon>
        <taxon>Sphingobacteriales</taxon>
        <taxon>Sphingobacteriaceae</taxon>
        <taxon>Mucilaginibacter</taxon>
    </lineage>
</organism>
<accession>A0A926S861</accession>
<sequence length="249" mass="27455">MSGQNSAGLNFKNGNIGIADSDPGTTLSFGRNASSNPGISINSGTKSYFHSALSAQNNYVRSAITNNIHWIDADNTWHVEGPVNSDFSMIAYENEGEIAIYNRPTTGSAYTIANSDLQAYRRMTIKKSGNIGIGTSTPDSKLTVNGVIHTNEVRVDLNIPGPDYVFEEQYKLGTLKELEAYIAKYHHLPEVPSAKEMADKGINLGEMNTLLLKKIEELTLHLIQKEKQLKKQQEDIDLIKIKLGLFVKP</sequence>
<keyword evidence="3" id="KW-1185">Reference proteome</keyword>